<evidence type="ECO:0000313" key="6">
    <source>
        <dbReference type="EMBL" id="GLH71228.1"/>
    </source>
</evidence>
<evidence type="ECO:0000313" key="7">
    <source>
        <dbReference type="Proteomes" id="UP001165089"/>
    </source>
</evidence>
<dbReference type="EMBL" id="BSDD01000006">
    <property type="protein sequence ID" value="GLH71228.1"/>
    <property type="molecule type" value="Genomic_DNA"/>
</dbReference>
<dbReference type="InterPro" id="IPR000253">
    <property type="entry name" value="FHA_dom"/>
</dbReference>
<evidence type="ECO:0000256" key="3">
    <source>
        <dbReference type="SAM" id="MobiDB-lite"/>
    </source>
</evidence>
<evidence type="ECO:0000259" key="5">
    <source>
        <dbReference type="PROSITE" id="PS50887"/>
    </source>
</evidence>
<comment type="catalytic activity">
    <reaction evidence="2">
        <text>2 GTP = 3',3'-c-di-GMP + 2 diphosphate</text>
        <dbReference type="Rhea" id="RHEA:24898"/>
        <dbReference type="ChEBI" id="CHEBI:33019"/>
        <dbReference type="ChEBI" id="CHEBI:37565"/>
        <dbReference type="ChEBI" id="CHEBI:58805"/>
        <dbReference type="EC" id="2.7.7.65"/>
    </reaction>
</comment>
<dbReference type="InterPro" id="IPR043128">
    <property type="entry name" value="Rev_trsase/Diguanyl_cyclase"/>
</dbReference>
<evidence type="ECO:0000256" key="1">
    <source>
        <dbReference type="ARBA" id="ARBA00012528"/>
    </source>
</evidence>
<gene>
    <name evidence="6" type="ORF">GETHPA_27610</name>
</gene>
<evidence type="ECO:0000259" key="4">
    <source>
        <dbReference type="PROSITE" id="PS50006"/>
    </source>
</evidence>
<dbReference type="PROSITE" id="PS50887">
    <property type="entry name" value="GGDEF"/>
    <property type="match status" value="1"/>
</dbReference>
<accession>A0ABQ5Q980</accession>
<dbReference type="Pfam" id="PF00990">
    <property type="entry name" value="GGDEF"/>
    <property type="match status" value="1"/>
</dbReference>
<dbReference type="CDD" id="cd01949">
    <property type="entry name" value="GGDEF"/>
    <property type="match status" value="1"/>
</dbReference>
<dbReference type="InterPro" id="IPR050469">
    <property type="entry name" value="Diguanylate_Cyclase"/>
</dbReference>
<dbReference type="Proteomes" id="UP001165089">
    <property type="component" value="Unassembled WGS sequence"/>
</dbReference>
<dbReference type="EC" id="2.7.7.65" evidence="1"/>
<dbReference type="Gene3D" id="3.30.70.270">
    <property type="match status" value="1"/>
</dbReference>
<dbReference type="RefSeq" id="WP_285727288.1">
    <property type="nucleotide sequence ID" value="NZ_BSDD01000006.1"/>
</dbReference>
<protein>
    <recommendedName>
        <fullName evidence="1">diguanylate cyclase</fullName>
        <ecNumber evidence="1">2.7.7.65</ecNumber>
    </recommendedName>
</protein>
<dbReference type="PANTHER" id="PTHR45138">
    <property type="entry name" value="REGULATORY COMPONENTS OF SENSORY TRANSDUCTION SYSTEM"/>
    <property type="match status" value="1"/>
</dbReference>
<feature type="region of interest" description="Disordered" evidence="3">
    <location>
        <begin position="1"/>
        <end position="29"/>
    </location>
</feature>
<dbReference type="InterPro" id="IPR000160">
    <property type="entry name" value="GGDEF_dom"/>
</dbReference>
<organism evidence="6 7">
    <name type="scientific">Geothrix rubra</name>
    <dbReference type="NCBI Taxonomy" id="2927977"/>
    <lineage>
        <taxon>Bacteria</taxon>
        <taxon>Pseudomonadati</taxon>
        <taxon>Acidobacteriota</taxon>
        <taxon>Holophagae</taxon>
        <taxon>Holophagales</taxon>
        <taxon>Holophagaceae</taxon>
        <taxon>Geothrix</taxon>
    </lineage>
</organism>
<dbReference type="InterPro" id="IPR029787">
    <property type="entry name" value="Nucleotide_cyclase"/>
</dbReference>
<dbReference type="NCBIfam" id="TIGR00254">
    <property type="entry name" value="GGDEF"/>
    <property type="match status" value="1"/>
</dbReference>
<proteinExistence type="predicted"/>
<dbReference type="SMART" id="SM00240">
    <property type="entry name" value="FHA"/>
    <property type="match status" value="1"/>
</dbReference>
<dbReference type="CDD" id="cd00060">
    <property type="entry name" value="FHA"/>
    <property type="match status" value="1"/>
</dbReference>
<feature type="domain" description="GGDEF" evidence="5">
    <location>
        <begin position="178"/>
        <end position="310"/>
    </location>
</feature>
<evidence type="ECO:0000256" key="2">
    <source>
        <dbReference type="ARBA" id="ARBA00034247"/>
    </source>
</evidence>
<dbReference type="SMART" id="SM00267">
    <property type="entry name" value="GGDEF"/>
    <property type="match status" value="1"/>
</dbReference>
<dbReference type="SUPFAM" id="SSF55073">
    <property type="entry name" value="Nucleotide cyclase"/>
    <property type="match status" value="1"/>
</dbReference>
<sequence length="310" mass="33522">MPLDPNLSETTAWDPATRAAGEIPSEPGGGEREWALIRYVGHPLGELVPLPAAGLTIGRSQENLLWLDEPEVSRRHARLDVAPGGGAVELRDLGSTNGLFVNGRKVEALQGPAVLVHGDVLRVGSHAFKLKRLDALERRYHEAVVAQTTVDPLTGVNNRATVLHQLEKHWDLARRHRRPLSLILADLDHFKRINDTFGHAAGDQVLRVFGGLLAGRLRGSDHVGRLGGEEFLMVLPETTAAMALSLAEELRRNLEREPVEVLGRPLLPTCSLGVAELKPGDPDGGALLARADAALYRAKSGGRNRSILAP</sequence>
<dbReference type="PANTHER" id="PTHR45138:SF9">
    <property type="entry name" value="DIGUANYLATE CYCLASE DGCM-RELATED"/>
    <property type="match status" value="1"/>
</dbReference>
<feature type="domain" description="FHA" evidence="4">
    <location>
        <begin position="55"/>
        <end position="106"/>
    </location>
</feature>
<keyword evidence="7" id="KW-1185">Reference proteome</keyword>
<dbReference type="InterPro" id="IPR008984">
    <property type="entry name" value="SMAD_FHA_dom_sf"/>
</dbReference>
<name>A0ABQ5Q980_9BACT</name>
<dbReference type="PROSITE" id="PS50006">
    <property type="entry name" value="FHA_DOMAIN"/>
    <property type="match status" value="1"/>
</dbReference>
<comment type="caution">
    <text evidence="6">The sequence shown here is derived from an EMBL/GenBank/DDBJ whole genome shotgun (WGS) entry which is preliminary data.</text>
</comment>
<dbReference type="Pfam" id="PF00498">
    <property type="entry name" value="FHA"/>
    <property type="match status" value="1"/>
</dbReference>
<dbReference type="SUPFAM" id="SSF49879">
    <property type="entry name" value="SMAD/FHA domain"/>
    <property type="match status" value="1"/>
</dbReference>
<dbReference type="Gene3D" id="2.60.200.20">
    <property type="match status" value="1"/>
</dbReference>
<reference evidence="6 7" key="1">
    <citation type="journal article" date="2023" name="Antonie Van Leeuwenhoek">
        <title>Mesoterricola silvestris gen. nov., sp. nov., Mesoterricola sediminis sp. nov., Geothrix oryzae sp. nov., Geothrix edaphica sp. nov., Geothrix rubra sp. nov., and Geothrix limicola sp. nov., six novel members of Acidobacteriota isolated from soils.</title>
        <authorList>
            <person name="Itoh H."/>
            <person name="Sugisawa Y."/>
            <person name="Mise K."/>
            <person name="Xu Z."/>
            <person name="Kuniyasu M."/>
            <person name="Ushijima N."/>
            <person name="Kawano K."/>
            <person name="Kobayashi E."/>
            <person name="Shiratori Y."/>
            <person name="Masuda Y."/>
            <person name="Senoo K."/>
        </authorList>
    </citation>
    <scope>NUCLEOTIDE SEQUENCE [LARGE SCALE GENOMIC DNA]</scope>
    <source>
        <strain evidence="6 7">Red803</strain>
    </source>
</reference>